<protein>
    <submittedName>
        <fullName evidence="2">Calcineurin-like phosphoesterase domain-containing protein</fullName>
    </submittedName>
</protein>
<dbReference type="WBParaSite" id="ES5_v2.g24929.t1">
    <property type="protein sequence ID" value="ES5_v2.g24929.t1"/>
    <property type="gene ID" value="ES5_v2.g24929"/>
</dbReference>
<organism evidence="1 2">
    <name type="scientific">Panagrolaimus sp. ES5</name>
    <dbReference type="NCBI Taxonomy" id="591445"/>
    <lineage>
        <taxon>Eukaryota</taxon>
        <taxon>Metazoa</taxon>
        <taxon>Ecdysozoa</taxon>
        <taxon>Nematoda</taxon>
        <taxon>Chromadorea</taxon>
        <taxon>Rhabditida</taxon>
        <taxon>Tylenchina</taxon>
        <taxon>Panagrolaimomorpha</taxon>
        <taxon>Panagrolaimoidea</taxon>
        <taxon>Panagrolaimidae</taxon>
        <taxon>Panagrolaimus</taxon>
    </lineage>
</organism>
<dbReference type="Proteomes" id="UP000887579">
    <property type="component" value="Unplaced"/>
</dbReference>
<reference evidence="2" key="1">
    <citation type="submission" date="2022-11" db="UniProtKB">
        <authorList>
            <consortium name="WormBaseParasite"/>
        </authorList>
    </citation>
    <scope>IDENTIFICATION</scope>
</reference>
<accession>A0AC34G5B1</accession>
<name>A0AC34G5B1_9BILA</name>
<proteinExistence type="predicted"/>
<sequence length="279" mass="31903">MSNPQDIPIDPHPFYQDPHEIFEDYCNEGRIFEPIGKLISSNKPICPKFVRFVCISDTHEMMADLLPRIPPGDVLVHCGDFTNYGEKEQILKFDQELGKLPHKHKIVIAGNHEFGFEGNEDWVLREQRFKGKGTDKGYELLTNCTYLHDSSVSIYGINIYGSPWHPKNGFSFYQKRGEDILQKWHQIPLDTDILLTHTPPLGHGDSVNGIRTGCAELLNTVEKRVQPKYHIFGHIHESPGISTNNKTIFINAASCDRFRRIGNEPIIFDYPLPEGFSKD</sequence>
<evidence type="ECO:0000313" key="2">
    <source>
        <dbReference type="WBParaSite" id="ES5_v2.g24929.t1"/>
    </source>
</evidence>
<evidence type="ECO:0000313" key="1">
    <source>
        <dbReference type="Proteomes" id="UP000887579"/>
    </source>
</evidence>